<dbReference type="Proteomes" id="UP000238157">
    <property type="component" value="Unassembled WGS sequence"/>
</dbReference>
<proteinExistence type="predicted"/>
<evidence type="ECO:0000256" key="1">
    <source>
        <dbReference type="SAM" id="Phobius"/>
    </source>
</evidence>
<keyword evidence="1" id="KW-1133">Transmembrane helix</keyword>
<evidence type="ECO:0000313" key="2">
    <source>
        <dbReference type="EMBL" id="PRY88994.1"/>
    </source>
</evidence>
<keyword evidence="1" id="KW-0472">Membrane</keyword>
<dbReference type="InterPro" id="IPR049713">
    <property type="entry name" value="Pr6Pr-like"/>
</dbReference>
<dbReference type="AlphaFoldDB" id="A0A2T0WR47"/>
<sequence length="209" mass="24659">MSKMKQKFALVFSIIVWLAVIIQFFVMLENRVVSIAESSIRFFSFFTILTNILVAVYFTFQSNKLKPNSFWNRPGTLTAITVYILVVGLVYQIVLRPIWDPQGLARLTDELLHSVNPLLVLYFWWRYEKFRELKWSQLPKWLIYPFLYFIWAMTHGLITGFYPYPFVNLPEIGLAQLSINFIVLVSVFLGFSVLLMWLGEKVNTQRDEH</sequence>
<keyword evidence="1" id="KW-0812">Transmembrane</keyword>
<feature type="transmembrane region" description="Helical" evidence="1">
    <location>
        <begin position="111"/>
        <end position="127"/>
    </location>
</feature>
<gene>
    <name evidence="2" type="ORF">CLW00_103114</name>
</gene>
<organism evidence="2 3">
    <name type="scientific">Mongoliibacter ruber</name>
    <dbReference type="NCBI Taxonomy" id="1750599"/>
    <lineage>
        <taxon>Bacteria</taxon>
        <taxon>Pseudomonadati</taxon>
        <taxon>Bacteroidota</taxon>
        <taxon>Cytophagia</taxon>
        <taxon>Cytophagales</taxon>
        <taxon>Cyclobacteriaceae</taxon>
        <taxon>Mongoliibacter</taxon>
    </lineage>
</organism>
<comment type="caution">
    <text evidence="2">The sequence shown here is derived from an EMBL/GenBank/DDBJ whole genome shotgun (WGS) entry which is preliminary data.</text>
</comment>
<evidence type="ECO:0008006" key="4">
    <source>
        <dbReference type="Google" id="ProtNLM"/>
    </source>
</evidence>
<dbReference type="RefSeq" id="WP_245917182.1">
    <property type="nucleotide sequence ID" value="NZ_PVTR01000003.1"/>
</dbReference>
<name>A0A2T0WR47_9BACT</name>
<feature type="transmembrane region" description="Helical" evidence="1">
    <location>
        <begin position="7"/>
        <end position="28"/>
    </location>
</feature>
<feature type="transmembrane region" description="Helical" evidence="1">
    <location>
        <begin position="174"/>
        <end position="198"/>
    </location>
</feature>
<dbReference type="EMBL" id="PVTR01000003">
    <property type="protein sequence ID" value="PRY88994.1"/>
    <property type="molecule type" value="Genomic_DNA"/>
</dbReference>
<accession>A0A2T0WR47</accession>
<protein>
    <recommendedName>
        <fullName evidence="4">FAR-17a/AIG1-like protein</fullName>
    </recommendedName>
</protein>
<feature type="transmembrane region" description="Helical" evidence="1">
    <location>
        <begin position="40"/>
        <end position="60"/>
    </location>
</feature>
<evidence type="ECO:0000313" key="3">
    <source>
        <dbReference type="Proteomes" id="UP000238157"/>
    </source>
</evidence>
<dbReference type="NCBIfam" id="NF038065">
    <property type="entry name" value="Pr6Pr"/>
    <property type="match status" value="1"/>
</dbReference>
<keyword evidence="3" id="KW-1185">Reference proteome</keyword>
<reference evidence="2 3" key="1">
    <citation type="submission" date="2018-03" db="EMBL/GenBank/DDBJ databases">
        <title>Genomic Encyclopedia of Archaeal and Bacterial Type Strains, Phase II (KMG-II): from individual species to whole genera.</title>
        <authorList>
            <person name="Goeker M."/>
        </authorList>
    </citation>
    <scope>NUCLEOTIDE SEQUENCE [LARGE SCALE GENOMIC DNA]</scope>
    <source>
        <strain evidence="2 3">DSM 27929</strain>
    </source>
</reference>
<feature type="transmembrane region" description="Helical" evidence="1">
    <location>
        <begin position="80"/>
        <end position="99"/>
    </location>
</feature>
<feature type="transmembrane region" description="Helical" evidence="1">
    <location>
        <begin position="141"/>
        <end position="162"/>
    </location>
</feature>